<keyword evidence="6 13" id="KW-0560">Oxidoreductase</keyword>
<dbReference type="PANTHER" id="PTHR30521">
    <property type="entry name" value="DEFERROCHELATASE/PEROXIDASE"/>
    <property type="match status" value="1"/>
</dbReference>
<dbReference type="Pfam" id="PF20628">
    <property type="entry name" value="Dyp_perox_C"/>
    <property type="match status" value="1"/>
</dbReference>
<evidence type="ECO:0000256" key="6">
    <source>
        <dbReference type="ARBA" id="ARBA00023002"/>
    </source>
</evidence>
<keyword evidence="7 13" id="KW-0408">Iron</keyword>
<evidence type="ECO:0000256" key="9">
    <source>
        <dbReference type="ARBA" id="ARBA00025737"/>
    </source>
</evidence>
<evidence type="ECO:0000256" key="4">
    <source>
        <dbReference type="ARBA" id="ARBA00022723"/>
    </source>
</evidence>
<dbReference type="InterPro" id="IPR006314">
    <property type="entry name" value="Dyp_peroxidase"/>
</dbReference>
<dbReference type="Pfam" id="PF04261">
    <property type="entry name" value="Dyp_perox_N"/>
    <property type="match status" value="1"/>
</dbReference>
<dbReference type="InterPro" id="IPR011008">
    <property type="entry name" value="Dimeric_a/b-barrel"/>
</dbReference>
<dbReference type="SUPFAM" id="SSF54909">
    <property type="entry name" value="Dimeric alpha+beta barrel"/>
    <property type="match status" value="1"/>
</dbReference>
<keyword evidence="3 13" id="KW-0349">Heme</keyword>
<evidence type="ECO:0000256" key="13">
    <source>
        <dbReference type="RuleBase" id="RU365017"/>
    </source>
</evidence>
<dbReference type="GO" id="GO:0020037">
    <property type="term" value="F:heme binding"/>
    <property type="evidence" value="ECO:0007669"/>
    <property type="project" value="InterPro"/>
</dbReference>
<evidence type="ECO:0000256" key="10">
    <source>
        <dbReference type="ARBA" id="ARBA00033771"/>
    </source>
</evidence>
<dbReference type="InterPro" id="IPR048328">
    <property type="entry name" value="Dyp_perox_C"/>
</dbReference>
<evidence type="ECO:0000256" key="5">
    <source>
        <dbReference type="ARBA" id="ARBA00022729"/>
    </source>
</evidence>
<dbReference type="NCBIfam" id="TIGR01413">
    <property type="entry name" value="Dyp_perox_fam"/>
    <property type="match status" value="1"/>
</dbReference>
<dbReference type="InterPro" id="IPR006311">
    <property type="entry name" value="TAT_signal"/>
</dbReference>
<evidence type="ECO:0000256" key="12">
    <source>
        <dbReference type="ARBA" id="ARBA00048856"/>
    </source>
</evidence>
<feature type="compositionally biased region" description="Low complexity" evidence="14">
    <location>
        <begin position="49"/>
        <end position="58"/>
    </location>
</feature>
<comment type="similarity">
    <text evidence="9 13">Belongs to the DyP-type peroxidase family.</text>
</comment>
<name>A0A1T2XCQ2_9BACL</name>
<evidence type="ECO:0000259" key="15">
    <source>
        <dbReference type="Pfam" id="PF04261"/>
    </source>
</evidence>
<dbReference type="OrthoDB" id="9781066at2"/>
<reference evidence="17 18" key="1">
    <citation type="submission" date="2017-01" db="EMBL/GenBank/DDBJ databases">
        <title>Genome analysis of Paenibacillus selenitrireducens ES3-24.</title>
        <authorList>
            <person name="Xu D."/>
            <person name="Yao R."/>
            <person name="Zheng S."/>
        </authorList>
    </citation>
    <scope>NUCLEOTIDE SEQUENCE [LARGE SCALE GENOMIC DNA]</scope>
    <source>
        <strain evidence="17 18">ES3-24</strain>
    </source>
</reference>
<evidence type="ECO:0000256" key="11">
    <source>
        <dbReference type="ARBA" id="ARBA00033775"/>
    </source>
</evidence>
<dbReference type="GO" id="GO:0046872">
    <property type="term" value="F:metal ion binding"/>
    <property type="evidence" value="ECO:0007669"/>
    <property type="project" value="UniProtKB-KW"/>
</dbReference>
<dbReference type="AlphaFoldDB" id="A0A1T2XCQ2"/>
<evidence type="ECO:0000256" key="3">
    <source>
        <dbReference type="ARBA" id="ARBA00022617"/>
    </source>
</evidence>
<keyword evidence="4 13" id="KW-0479">Metal-binding</keyword>
<keyword evidence="2 13" id="KW-0575">Peroxidase</keyword>
<dbReference type="GO" id="GO:0033212">
    <property type="term" value="P:iron import into cell"/>
    <property type="evidence" value="ECO:0007669"/>
    <property type="project" value="InterPro"/>
</dbReference>
<dbReference type="GO" id="GO:0030313">
    <property type="term" value="C:cell envelope"/>
    <property type="evidence" value="ECO:0007669"/>
    <property type="project" value="UniProtKB-SubCell"/>
</dbReference>
<proteinExistence type="inferred from homology"/>
<dbReference type="GO" id="GO:0005829">
    <property type="term" value="C:cytosol"/>
    <property type="evidence" value="ECO:0007669"/>
    <property type="project" value="TreeGrafter"/>
</dbReference>
<dbReference type="EC" id="1.11.1.-" evidence="13"/>
<gene>
    <name evidence="17" type="ORF">BVG16_14735</name>
</gene>
<dbReference type="STRING" id="1324314.BVG16_14735"/>
<dbReference type="InterPro" id="IPR006313">
    <property type="entry name" value="EfeB/EfeN"/>
</dbReference>
<comment type="cofactor">
    <cofactor evidence="13">
        <name>heme b</name>
        <dbReference type="ChEBI" id="CHEBI:60344"/>
    </cofactor>
    <text evidence="13">Binds 1 heme b (iron(II)-protoporphyrin IX) group non-covalently per subunit.</text>
</comment>
<keyword evidence="18" id="KW-1185">Reference proteome</keyword>
<comment type="catalytic activity">
    <reaction evidence="12">
        <text>heme b + 2 H(+) = protoporphyrin IX + Fe(2+)</text>
        <dbReference type="Rhea" id="RHEA:22584"/>
        <dbReference type="ChEBI" id="CHEBI:15378"/>
        <dbReference type="ChEBI" id="CHEBI:29033"/>
        <dbReference type="ChEBI" id="CHEBI:57306"/>
        <dbReference type="ChEBI" id="CHEBI:60344"/>
        <dbReference type="EC" id="4.98.1.1"/>
    </reaction>
    <physiologicalReaction direction="left-to-right" evidence="12">
        <dbReference type="Rhea" id="RHEA:22585"/>
    </physiologicalReaction>
</comment>
<dbReference type="GO" id="GO:0004601">
    <property type="term" value="F:peroxidase activity"/>
    <property type="evidence" value="ECO:0007669"/>
    <property type="project" value="UniProtKB-KW"/>
</dbReference>
<keyword evidence="8" id="KW-0456">Lyase</keyword>
<dbReference type="Proteomes" id="UP000190188">
    <property type="component" value="Unassembled WGS sequence"/>
</dbReference>
<feature type="domain" description="Dyp-type peroxidase N-terminal" evidence="15">
    <location>
        <begin position="70"/>
        <end position="225"/>
    </location>
</feature>
<dbReference type="RefSeq" id="WP_078499436.1">
    <property type="nucleotide sequence ID" value="NZ_MSZX01000005.1"/>
</dbReference>
<dbReference type="PROSITE" id="PS51404">
    <property type="entry name" value="DYP_PEROXIDASE"/>
    <property type="match status" value="1"/>
</dbReference>
<evidence type="ECO:0000259" key="16">
    <source>
        <dbReference type="Pfam" id="PF20628"/>
    </source>
</evidence>
<dbReference type="EMBL" id="MSZX01000005">
    <property type="protein sequence ID" value="OPA77694.1"/>
    <property type="molecule type" value="Genomic_DNA"/>
</dbReference>
<evidence type="ECO:0000256" key="14">
    <source>
        <dbReference type="SAM" id="MobiDB-lite"/>
    </source>
</evidence>
<evidence type="ECO:0000313" key="18">
    <source>
        <dbReference type="Proteomes" id="UP000190188"/>
    </source>
</evidence>
<feature type="region of interest" description="Disordered" evidence="14">
    <location>
        <begin position="39"/>
        <end position="58"/>
    </location>
</feature>
<evidence type="ECO:0000256" key="2">
    <source>
        <dbReference type="ARBA" id="ARBA00022559"/>
    </source>
</evidence>
<dbReference type="PANTHER" id="PTHR30521:SF4">
    <property type="entry name" value="DEFERROCHELATASE"/>
    <property type="match status" value="1"/>
</dbReference>
<dbReference type="PROSITE" id="PS51318">
    <property type="entry name" value="TAT"/>
    <property type="match status" value="1"/>
</dbReference>
<comment type="function">
    <text evidence="13">Involved in the recovery of exogenous heme iron. Extracts iron from heme while preserving the protoporphyrin ring intact.</text>
</comment>
<keyword evidence="5" id="KW-0732">Signal</keyword>
<dbReference type="NCBIfam" id="TIGR01412">
    <property type="entry name" value="tat_substr_1"/>
    <property type="match status" value="1"/>
</dbReference>
<sequence length="434" mass="48142">MSKQPFSRRKFLGMAVTGAAGLVIGNMLDLPKRVHSVVDSEPVNSKSQTTETTNTPGTAPVTESFFGVHQSGIVTPAQQFLNIAAFDIISSDRNELRDMLKTWTKMIARLTEGKSPLEGSQNPKFSPLDTGEQIGLSPSRLTITIGFGASLFQKDGIDRFGLASKKPKGFGQMPIFHRDALKEPLIHGDLVVQVCSDDPVVNFHAIRNLSIASNGVAHLRWQHTGQSGTKPEGTPRNLFGFKDGTNNPQLTDENFMNNNIWVGNSDEPAWLRGGTYMVVRRIQMRMETWDQLSYTTQEDVIGRQKISGAPMDGMLEHDEPKFAQDPKGTVTALDSHIRLSNPRNGEQSERERILRRGYNFMDGLDEVGRMNAGLMFICFNRNLKTQFESIQNRLSNVKQLDQLMKYTQTVGGGYFVVPPGVLNSNSYIGEGLFG</sequence>
<comment type="subcellular location">
    <subcellularLocation>
        <location evidence="1">Cell envelope</location>
    </subcellularLocation>
</comment>
<dbReference type="GO" id="GO:0004325">
    <property type="term" value="F:ferrochelatase activity"/>
    <property type="evidence" value="ECO:0007669"/>
    <property type="project" value="UniProtKB-EC"/>
</dbReference>
<evidence type="ECO:0000313" key="17">
    <source>
        <dbReference type="EMBL" id="OPA77694.1"/>
    </source>
</evidence>
<evidence type="ECO:0000256" key="1">
    <source>
        <dbReference type="ARBA" id="ARBA00004196"/>
    </source>
</evidence>
<dbReference type="InterPro" id="IPR048327">
    <property type="entry name" value="Dyp_perox_N"/>
</dbReference>
<organism evidence="17 18">
    <name type="scientific">Paenibacillus selenitireducens</name>
    <dbReference type="NCBI Taxonomy" id="1324314"/>
    <lineage>
        <taxon>Bacteria</taxon>
        <taxon>Bacillati</taxon>
        <taxon>Bacillota</taxon>
        <taxon>Bacilli</taxon>
        <taxon>Bacillales</taxon>
        <taxon>Paenibacillaceae</taxon>
        <taxon>Paenibacillus</taxon>
    </lineage>
</organism>
<evidence type="ECO:0000256" key="7">
    <source>
        <dbReference type="ARBA" id="ARBA00023004"/>
    </source>
</evidence>
<protein>
    <recommendedName>
        <fullName evidence="10 13">Deferrochelatase</fullName>
        <ecNumber evidence="13">1.11.1.-</ecNumber>
    </recommendedName>
    <alternativeName>
        <fullName evidence="11 13">Peroxidase EfeB</fullName>
    </alternativeName>
</protein>
<accession>A0A1T2XCQ2</accession>
<evidence type="ECO:0000256" key="8">
    <source>
        <dbReference type="ARBA" id="ARBA00023239"/>
    </source>
</evidence>
<comment type="caution">
    <text evidence="17">The sequence shown here is derived from an EMBL/GenBank/DDBJ whole genome shotgun (WGS) entry which is preliminary data.</text>
</comment>
<feature type="domain" description="Dyp-type peroxidase C-terminal" evidence="16">
    <location>
        <begin position="234"/>
        <end position="421"/>
    </location>
</feature>